<keyword evidence="3" id="KW-0507">mRNA processing</keyword>
<dbReference type="GO" id="GO:0005681">
    <property type="term" value="C:spliceosomal complex"/>
    <property type="evidence" value="ECO:0007669"/>
    <property type="project" value="UniProtKB-KW"/>
</dbReference>
<dbReference type="GO" id="GO:0005654">
    <property type="term" value="C:nucleoplasm"/>
    <property type="evidence" value="ECO:0007669"/>
    <property type="project" value="TreeGrafter"/>
</dbReference>
<feature type="domain" description="RRM" evidence="9">
    <location>
        <begin position="44"/>
        <end position="122"/>
    </location>
</feature>
<evidence type="ECO:0000256" key="8">
    <source>
        <dbReference type="PROSITE-ProRule" id="PRU00176"/>
    </source>
</evidence>
<dbReference type="InterPro" id="IPR012677">
    <property type="entry name" value="Nucleotide-bd_a/b_plait_sf"/>
</dbReference>
<evidence type="ECO:0000313" key="10">
    <source>
        <dbReference type="Proteomes" id="UP000504631"/>
    </source>
</evidence>
<gene>
    <name evidence="11" type="primary">LOC117234973</name>
</gene>
<keyword evidence="10" id="KW-1185">Reference proteome</keyword>
<dbReference type="Proteomes" id="UP000504631">
    <property type="component" value="Unplaced"/>
</dbReference>
<evidence type="ECO:0000259" key="9">
    <source>
        <dbReference type="PROSITE" id="PS50102"/>
    </source>
</evidence>
<evidence type="ECO:0000256" key="2">
    <source>
        <dbReference type="ARBA" id="ARBA00015189"/>
    </source>
</evidence>
<proteinExistence type="inferred from homology"/>
<dbReference type="InterPro" id="IPR034264">
    <property type="entry name" value="RBM48_RRM"/>
</dbReference>
<keyword evidence="4" id="KW-0747">Spliceosome</keyword>
<dbReference type="PANTHER" id="PTHR20957:SF0">
    <property type="entry name" value="RNA-BINDING PROTEIN 48"/>
    <property type="match status" value="1"/>
</dbReference>
<dbReference type="InterPro" id="IPR035979">
    <property type="entry name" value="RBD_domain_sf"/>
</dbReference>
<reference evidence="11" key="1">
    <citation type="submission" date="2025-08" db="UniProtKB">
        <authorList>
            <consortium name="RefSeq"/>
        </authorList>
    </citation>
    <scope>IDENTIFICATION</scope>
    <source>
        <tissue evidence="11">Muscle</tissue>
    </source>
</reference>
<dbReference type="RefSeq" id="XP_033352460.1">
    <property type="nucleotide sequence ID" value="XM_033496569.1"/>
</dbReference>
<comment type="similarity">
    <text evidence="1">Belongs to the RBM48 family.</text>
</comment>
<dbReference type="SUPFAM" id="SSF54928">
    <property type="entry name" value="RNA-binding domain, RBD"/>
    <property type="match status" value="1"/>
</dbReference>
<dbReference type="GeneID" id="117234973"/>
<dbReference type="PANTHER" id="PTHR20957">
    <property type="entry name" value="RNA-BINDING PROTEIN 48"/>
    <property type="match status" value="1"/>
</dbReference>
<dbReference type="Gene3D" id="3.30.70.330">
    <property type="match status" value="1"/>
</dbReference>
<sequence length="384" mass="44490">MDDKCVITKLPHHVQQKLCHTRPPYRQGKRLTSVKVYTINDESKHLMICGVPKLQLGDEVRKLVEPYGNIRKIHVVSDYPTEEFTEAYYIQYDRIQNARIAKRFIDGKNFYGGSLHVFYAPELENISETRAKLLQRRREVAIRIRKNQHDILNPNTDKFVPKYVNKLCNSIKDLACYYNGITTFREQYNRRKRTPALPLTEERLWQQYPGETLFSIYDGIPQSLDPRPICEPSLPSTSSEYQADTASNSLQSPYYPTEAIIAQTSEFKETTSKLDCVRNKRKNYKGQSINNNLKVRVVKPQIVDTSAIAKWDTSNKNIFSNPKKARNNIIIKLIPKSENEKKRIVIKDPSVTQLVQPSENLRLSIEKAKSQVRAAMQMNNKENP</sequence>
<dbReference type="AlphaFoldDB" id="A0A6J3KHS2"/>
<dbReference type="InterPro" id="IPR000504">
    <property type="entry name" value="RRM_dom"/>
</dbReference>
<evidence type="ECO:0000313" key="11">
    <source>
        <dbReference type="RefSeq" id="XP_033352460.1"/>
    </source>
</evidence>
<name>A0A6J3KHS2_9HYME</name>
<dbReference type="GO" id="GO:0008380">
    <property type="term" value="P:RNA splicing"/>
    <property type="evidence" value="ECO:0007669"/>
    <property type="project" value="UniProtKB-KW"/>
</dbReference>
<evidence type="ECO:0000256" key="5">
    <source>
        <dbReference type="ARBA" id="ARBA00022884"/>
    </source>
</evidence>
<dbReference type="CDD" id="cd12442">
    <property type="entry name" value="RRM_RBM48"/>
    <property type="match status" value="1"/>
</dbReference>
<evidence type="ECO:0000256" key="1">
    <source>
        <dbReference type="ARBA" id="ARBA00006938"/>
    </source>
</evidence>
<evidence type="ECO:0000256" key="6">
    <source>
        <dbReference type="ARBA" id="ARBA00023187"/>
    </source>
</evidence>
<organism evidence="10 11">
    <name type="scientific">Bombus vosnesenskii</name>
    <dbReference type="NCBI Taxonomy" id="207650"/>
    <lineage>
        <taxon>Eukaryota</taxon>
        <taxon>Metazoa</taxon>
        <taxon>Ecdysozoa</taxon>
        <taxon>Arthropoda</taxon>
        <taxon>Hexapoda</taxon>
        <taxon>Insecta</taxon>
        <taxon>Pterygota</taxon>
        <taxon>Neoptera</taxon>
        <taxon>Endopterygota</taxon>
        <taxon>Hymenoptera</taxon>
        <taxon>Apocrita</taxon>
        <taxon>Aculeata</taxon>
        <taxon>Apoidea</taxon>
        <taxon>Anthophila</taxon>
        <taxon>Apidae</taxon>
        <taxon>Bombus</taxon>
        <taxon>Pyrobombus</taxon>
    </lineage>
</organism>
<protein>
    <recommendedName>
        <fullName evidence="2">RNA-binding protein 48</fullName>
    </recommendedName>
</protein>
<dbReference type="InterPro" id="IPR039599">
    <property type="entry name" value="RBM48"/>
</dbReference>
<evidence type="ECO:0000256" key="7">
    <source>
        <dbReference type="ARBA" id="ARBA00035004"/>
    </source>
</evidence>
<dbReference type="KEGG" id="bvk:117234973"/>
<evidence type="ECO:0000256" key="3">
    <source>
        <dbReference type="ARBA" id="ARBA00022664"/>
    </source>
</evidence>
<evidence type="ECO:0000256" key="4">
    <source>
        <dbReference type="ARBA" id="ARBA00022728"/>
    </source>
</evidence>
<dbReference type="GO" id="GO:0006397">
    <property type="term" value="P:mRNA processing"/>
    <property type="evidence" value="ECO:0007669"/>
    <property type="project" value="UniProtKB-KW"/>
</dbReference>
<keyword evidence="5 8" id="KW-0694">RNA-binding</keyword>
<keyword evidence="6" id="KW-0508">mRNA splicing</keyword>
<dbReference type="GO" id="GO:0003723">
    <property type="term" value="F:RNA binding"/>
    <property type="evidence" value="ECO:0007669"/>
    <property type="project" value="UniProtKB-UniRule"/>
</dbReference>
<accession>A0A6J3KHS2</accession>
<comment type="function">
    <text evidence="7">As a component of the minor spliceosome, involved in the splicing of U12-type introns in pre-mRNAs.</text>
</comment>
<dbReference type="PROSITE" id="PS50102">
    <property type="entry name" value="RRM"/>
    <property type="match status" value="1"/>
</dbReference>